<keyword evidence="7 9" id="KW-0472">Membrane</keyword>
<comment type="similarity">
    <text evidence="2">Belongs to the peptidase A22B family.</text>
</comment>
<accession>A0A151GV91</accession>
<feature type="transmembrane region" description="Helical" evidence="9">
    <location>
        <begin position="443"/>
        <end position="465"/>
    </location>
</feature>
<dbReference type="Pfam" id="PF04258">
    <property type="entry name" value="Peptidase_A22B"/>
    <property type="match status" value="1"/>
</dbReference>
<dbReference type="RefSeq" id="XP_040660371.1">
    <property type="nucleotide sequence ID" value="XM_040799488.1"/>
</dbReference>
<dbReference type="InterPro" id="IPR007369">
    <property type="entry name" value="Peptidase_A22B_SPP"/>
</dbReference>
<dbReference type="InParanoid" id="A0A151GV91"/>
<dbReference type="STRING" id="98403.A0A151GV91"/>
<evidence type="ECO:0000256" key="7">
    <source>
        <dbReference type="ARBA" id="ARBA00023136"/>
    </source>
</evidence>
<name>A0A151GV91_DRECN</name>
<protein>
    <submittedName>
        <fullName evidence="10">Intramembrane protease</fullName>
    </submittedName>
</protein>
<feature type="compositionally biased region" description="Acidic residues" evidence="8">
    <location>
        <begin position="83"/>
        <end position="92"/>
    </location>
</feature>
<evidence type="ECO:0000256" key="1">
    <source>
        <dbReference type="ARBA" id="ARBA00004477"/>
    </source>
</evidence>
<feature type="transmembrane region" description="Helical" evidence="9">
    <location>
        <begin position="103"/>
        <end position="121"/>
    </location>
</feature>
<dbReference type="GO" id="GO:0098554">
    <property type="term" value="C:cytoplasmic side of endoplasmic reticulum membrane"/>
    <property type="evidence" value="ECO:0007669"/>
    <property type="project" value="TreeGrafter"/>
</dbReference>
<evidence type="ECO:0000256" key="3">
    <source>
        <dbReference type="ARBA" id="ARBA00022692"/>
    </source>
</evidence>
<dbReference type="FunCoup" id="A0A151GV91">
    <property type="interactions" value="17"/>
</dbReference>
<gene>
    <name evidence="10" type="ORF">DCS_02159</name>
</gene>
<sequence>MSANVSVSGPAGGGLDGVNATVHGNGTDDVASPPLTALGLLQNADFVMLELKLLVGAMGIIYLGAHGALRRPPSASPSKPKEEGEDDEDEDDRFSQGLELTDAIMFPLMAGAILAGLYYLIQWLKDPAILNKILRWYMSTVSIASLLSLYAHGMEVATSFVFPRYWRGPDGALRKVDQKARLVARCDEVGNVVEGAPPESGLFPRLPVVRALEGRVKSAAWDLRALLTRRWVFKLFIHGLVGEHKARVKFAHMMAFLLATATALVYFSTSSPLLSNMLGYGMCYGSFLILSPTDFLIGSLVLVGLFFYDIYMVFFTPYMVTVATTLDVPIKLAFEAGARKSILGLGDIVIPGMVIGWALRLDLWIHYLRRVKYEPTDLKILEKDVSSGRLTTRSEMKHREVKAPYVNAKAKWGEKFWTRGRLFLSRPASVPLDLAATVFPKTYFYASMAGYLAGMLCTLAMLVVFNQGQPALLYLVPGVLGSLVVTALVRGEMKDMWTYTEDGSLDTVDVVVDVDAEGRAIRTIGKLENGVVDTTKGKDGAKEDDEADKTEADKTEAVKAEADKAGRDATRKGAKGKKNHAVFLLSLEAPSDDDEYE</sequence>
<keyword evidence="5" id="KW-0256">Endoplasmic reticulum</keyword>
<evidence type="ECO:0000256" key="4">
    <source>
        <dbReference type="ARBA" id="ARBA00022801"/>
    </source>
</evidence>
<feature type="transmembrane region" description="Helical" evidence="9">
    <location>
        <begin position="341"/>
        <end position="359"/>
    </location>
</feature>
<comment type="subcellular location">
    <subcellularLocation>
        <location evidence="1">Endoplasmic reticulum membrane</location>
        <topology evidence="1">Multi-pass membrane protein</topology>
    </subcellularLocation>
</comment>
<dbReference type="PANTHER" id="PTHR12174:SF23">
    <property type="entry name" value="MINOR HISTOCOMPATIBILITY ANTIGEN H13"/>
    <property type="match status" value="1"/>
</dbReference>
<dbReference type="PANTHER" id="PTHR12174">
    <property type="entry name" value="SIGNAL PEPTIDE PEPTIDASE"/>
    <property type="match status" value="1"/>
</dbReference>
<evidence type="ECO:0000256" key="2">
    <source>
        <dbReference type="ARBA" id="ARBA00006859"/>
    </source>
</evidence>
<dbReference type="GO" id="GO:0006465">
    <property type="term" value="P:signal peptide processing"/>
    <property type="evidence" value="ECO:0007669"/>
    <property type="project" value="TreeGrafter"/>
</dbReference>
<evidence type="ECO:0000256" key="8">
    <source>
        <dbReference type="SAM" id="MobiDB-lite"/>
    </source>
</evidence>
<dbReference type="GO" id="GO:0042500">
    <property type="term" value="F:aspartic endopeptidase activity, intramembrane cleaving"/>
    <property type="evidence" value="ECO:0007669"/>
    <property type="project" value="InterPro"/>
</dbReference>
<dbReference type="Proteomes" id="UP000076580">
    <property type="component" value="Chromosome 01"/>
</dbReference>
<evidence type="ECO:0000256" key="5">
    <source>
        <dbReference type="ARBA" id="ARBA00022824"/>
    </source>
</evidence>
<reference evidence="10 11" key="1">
    <citation type="journal article" date="2016" name="Sci. Rep.">
        <title>Insights into Adaptations to a Near-Obligate Nematode Endoparasitic Lifestyle from the Finished Genome of Drechmeria coniospora.</title>
        <authorList>
            <person name="Zhang L."/>
            <person name="Zhou Z."/>
            <person name="Guo Q."/>
            <person name="Fokkens L."/>
            <person name="Miskei M."/>
            <person name="Pocsi I."/>
            <person name="Zhang W."/>
            <person name="Chen M."/>
            <person name="Wang L."/>
            <person name="Sun Y."/>
            <person name="Donzelli B.G."/>
            <person name="Gibson D.M."/>
            <person name="Nelson D.R."/>
            <person name="Luo J.G."/>
            <person name="Rep M."/>
            <person name="Liu H."/>
            <person name="Yang S."/>
            <person name="Wang J."/>
            <person name="Krasnoff S.B."/>
            <person name="Xu Y."/>
            <person name="Molnar I."/>
            <person name="Lin M."/>
        </authorList>
    </citation>
    <scope>NUCLEOTIDE SEQUENCE [LARGE SCALE GENOMIC DNA]</scope>
    <source>
        <strain evidence="10 11">ARSEF 6962</strain>
    </source>
</reference>
<feature type="transmembrane region" description="Helical" evidence="9">
    <location>
        <begin position="297"/>
        <end position="321"/>
    </location>
</feature>
<dbReference type="InterPro" id="IPR006639">
    <property type="entry name" value="Preselin/SPP"/>
</dbReference>
<comment type="caution">
    <text evidence="10">The sequence shown here is derived from an EMBL/GenBank/DDBJ whole genome shotgun (WGS) entry which is preliminary data.</text>
</comment>
<feature type="transmembrane region" description="Helical" evidence="9">
    <location>
        <begin position="133"/>
        <end position="151"/>
    </location>
</feature>
<dbReference type="GO" id="GO:0098553">
    <property type="term" value="C:lumenal side of endoplasmic reticulum membrane"/>
    <property type="evidence" value="ECO:0007669"/>
    <property type="project" value="TreeGrafter"/>
</dbReference>
<dbReference type="AlphaFoldDB" id="A0A151GV91"/>
<dbReference type="EMBL" id="LAYC01000001">
    <property type="protein sequence ID" value="KYK61019.1"/>
    <property type="molecule type" value="Genomic_DNA"/>
</dbReference>
<dbReference type="SMART" id="SM00730">
    <property type="entry name" value="PSN"/>
    <property type="match status" value="1"/>
</dbReference>
<dbReference type="GeneID" id="63714802"/>
<feature type="transmembrane region" description="Helical" evidence="9">
    <location>
        <begin position="51"/>
        <end position="69"/>
    </location>
</feature>
<evidence type="ECO:0000256" key="9">
    <source>
        <dbReference type="SAM" id="Phobius"/>
    </source>
</evidence>
<dbReference type="GO" id="GO:0033619">
    <property type="term" value="P:membrane protein proteolysis"/>
    <property type="evidence" value="ECO:0007669"/>
    <property type="project" value="TreeGrafter"/>
</dbReference>
<feature type="transmembrane region" description="Helical" evidence="9">
    <location>
        <begin position="471"/>
        <end position="489"/>
    </location>
</feature>
<evidence type="ECO:0000313" key="10">
    <source>
        <dbReference type="EMBL" id="KYK61019.1"/>
    </source>
</evidence>
<keyword evidence="11" id="KW-1185">Reference proteome</keyword>
<feature type="region of interest" description="Disordered" evidence="8">
    <location>
        <begin position="533"/>
        <end position="577"/>
    </location>
</feature>
<keyword evidence="3 9" id="KW-0812">Transmembrane</keyword>
<keyword evidence="10" id="KW-0645">Protease</keyword>
<evidence type="ECO:0000313" key="11">
    <source>
        <dbReference type="Proteomes" id="UP000076580"/>
    </source>
</evidence>
<keyword evidence="4" id="KW-0378">Hydrolase</keyword>
<keyword evidence="6 9" id="KW-1133">Transmembrane helix</keyword>
<feature type="region of interest" description="Disordered" evidence="8">
    <location>
        <begin position="70"/>
        <end position="93"/>
    </location>
</feature>
<evidence type="ECO:0000256" key="6">
    <source>
        <dbReference type="ARBA" id="ARBA00022989"/>
    </source>
</evidence>
<organism evidence="10 11">
    <name type="scientific">Drechmeria coniospora</name>
    <name type="common">Nematophagous fungus</name>
    <name type="synonym">Meria coniospora</name>
    <dbReference type="NCBI Taxonomy" id="98403"/>
    <lineage>
        <taxon>Eukaryota</taxon>
        <taxon>Fungi</taxon>
        <taxon>Dikarya</taxon>
        <taxon>Ascomycota</taxon>
        <taxon>Pezizomycotina</taxon>
        <taxon>Sordariomycetes</taxon>
        <taxon>Hypocreomycetidae</taxon>
        <taxon>Hypocreales</taxon>
        <taxon>Ophiocordycipitaceae</taxon>
        <taxon>Drechmeria</taxon>
    </lineage>
</organism>
<proteinExistence type="inferred from homology"/>
<feature type="compositionally biased region" description="Basic and acidic residues" evidence="8">
    <location>
        <begin position="549"/>
        <end position="571"/>
    </location>
</feature>
<feature type="transmembrane region" description="Helical" evidence="9">
    <location>
        <begin position="250"/>
        <end position="267"/>
    </location>
</feature>